<dbReference type="GO" id="GO:0043565">
    <property type="term" value="F:sequence-specific DNA binding"/>
    <property type="evidence" value="ECO:0007669"/>
    <property type="project" value="InterPro"/>
</dbReference>
<dbReference type="InterPro" id="IPR010921">
    <property type="entry name" value="Trp_repressor/repl_initiator"/>
</dbReference>
<feature type="region of interest" description="Disordered" evidence="1">
    <location>
        <begin position="1"/>
        <end position="54"/>
    </location>
</feature>
<comment type="caution">
    <text evidence="2">The sequence shown here is derived from an EMBL/GenBank/DDBJ whole genome shotgun (WGS) entry which is preliminary data.</text>
</comment>
<name>A0A364P0Z9_9PROT</name>
<evidence type="ECO:0000313" key="2">
    <source>
        <dbReference type="EMBL" id="RAU22795.1"/>
    </source>
</evidence>
<evidence type="ECO:0000313" key="3">
    <source>
        <dbReference type="Proteomes" id="UP000251075"/>
    </source>
</evidence>
<keyword evidence="3" id="KW-1185">Reference proteome</keyword>
<feature type="region of interest" description="Disordered" evidence="1">
    <location>
        <begin position="412"/>
        <end position="432"/>
    </location>
</feature>
<gene>
    <name evidence="2" type="ORF">CU669_05230</name>
</gene>
<accession>A0A364P0Z9</accession>
<evidence type="ECO:0000256" key="1">
    <source>
        <dbReference type="SAM" id="MobiDB-lite"/>
    </source>
</evidence>
<organism evidence="2 3">
    <name type="scientific">Paramagnetospirillum kuznetsovii</name>
    <dbReference type="NCBI Taxonomy" id="2053833"/>
    <lineage>
        <taxon>Bacteria</taxon>
        <taxon>Pseudomonadati</taxon>
        <taxon>Pseudomonadota</taxon>
        <taxon>Alphaproteobacteria</taxon>
        <taxon>Rhodospirillales</taxon>
        <taxon>Magnetospirillaceae</taxon>
        <taxon>Paramagnetospirillum</taxon>
    </lineage>
</organism>
<feature type="compositionally biased region" description="Basic and acidic residues" evidence="1">
    <location>
        <begin position="43"/>
        <end position="54"/>
    </location>
</feature>
<dbReference type="AlphaFoldDB" id="A0A364P0Z9"/>
<dbReference type="SUPFAM" id="SSF48295">
    <property type="entry name" value="TrpR-like"/>
    <property type="match status" value="1"/>
</dbReference>
<feature type="region of interest" description="Disordered" evidence="1">
    <location>
        <begin position="99"/>
        <end position="122"/>
    </location>
</feature>
<dbReference type="EMBL" id="PGTO01000003">
    <property type="protein sequence ID" value="RAU22795.1"/>
    <property type="molecule type" value="Genomic_DNA"/>
</dbReference>
<reference evidence="2 3" key="1">
    <citation type="submission" date="2017-11" db="EMBL/GenBank/DDBJ databases">
        <title>Draft genome sequence of magnetotactic bacterium Magnetospirillum kuznetsovii LBB-42.</title>
        <authorList>
            <person name="Grouzdev D.S."/>
            <person name="Rysina M.S."/>
            <person name="Baslerov R.V."/>
            <person name="Koziaeva V."/>
        </authorList>
    </citation>
    <scope>NUCLEOTIDE SEQUENCE [LARGE SCALE GENOMIC DNA]</scope>
    <source>
        <strain evidence="2 3">LBB-42</strain>
    </source>
</reference>
<feature type="region of interest" description="Disordered" evidence="1">
    <location>
        <begin position="539"/>
        <end position="561"/>
    </location>
</feature>
<proteinExistence type="predicted"/>
<dbReference type="Proteomes" id="UP000251075">
    <property type="component" value="Unassembled WGS sequence"/>
</dbReference>
<sequence length="561" mass="60226">MERLRVSSALAAREEDEEAPDSEQPSASAPVGGWTSEPEGEPFEQKFRPKGNAKDIRAQVSRLSDLARNWPDAAKAARGFGQSVLSKLQALAAQYLPHPRAEVEQSRSHSAFGGAAEADPLPQVDPAEAKARIDFILQRLPPKGDPSIPGNLSSLALLLADQPACLDFQAVDLLHDCFPRGTRNSDSRLLMAVARNVTRNFGQPGRLPISSGKAWTMLDPDLFNDEMAAQLAAICNFVRNWQTTQSSFLILEFAEIELIEYLFENMHPVRHASLLLKVMEFKVLSARRVGLLRRIPARVRRFVQNPGGRSAAVVRTYVDDTISLLNTLTGPEHFAAVSMAARIALAELEKIVAQMETAALPALSLGTVGGAAPLHPVMRGLGDSGGGASAVAPAVVAPPAASSLPVTQIPRSAAMSGGQKSPSAGRRLTKKQKTEAVMRVLHGEEPEWVALSVGVSPKQVSMWRDAFLDGGNAALGKTQRKAQSVDPSIDELKDKLQSLIKTVEHLSSRIAETASAPEALPAPKTPAVIPLPGPKEEVRAVDKVPLALPAPTPPPETRRKR</sequence>
<protein>
    <submittedName>
        <fullName evidence="2">Helix-turn-helix domain-containing protein</fullName>
    </submittedName>
</protein>